<accession>A0AAE3LIJ8</accession>
<keyword evidence="4" id="KW-0732">Signal</keyword>
<dbReference type="PROSITE" id="PS00170">
    <property type="entry name" value="CSA_PPIASE_1"/>
    <property type="match status" value="1"/>
</dbReference>
<dbReference type="CDD" id="cd00317">
    <property type="entry name" value="cyclophilin"/>
    <property type="match status" value="1"/>
</dbReference>
<evidence type="ECO:0000256" key="1">
    <source>
        <dbReference type="ARBA" id="ARBA00002388"/>
    </source>
</evidence>
<name>A0AAE3LIJ8_9FIRM</name>
<reference evidence="6 7" key="1">
    <citation type="journal article" date="2021" name="ISME Commun">
        <title>Automated analysis of genomic sequences facilitates high-throughput and comprehensive description of bacteria.</title>
        <authorList>
            <person name="Hitch T.C.A."/>
        </authorList>
    </citation>
    <scope>NUCLEOTIDE SEQUENCE [LARGE SCALE GENOMIC DNA]</scope>
    <source>
        <strain evidence="6 7">Sanger_31</strain>
    </source>
</reference>
<dbReference type="PRINTS" id="PR00153">
    <property type="entry name" value="CSAPPISMRASE"/>
</dbReference>
<dbReference type="Pfam" id="PF00160">
    <property type="entry name" value="Pro_isomerase"/>
    <property type="match status" value="1"/>
</dbReference>
<gene>
    <name evidence="6" type="ORF">OCV57_13290</name>
</gene>
<dbReference type="PANTHER" id="PTHR45625:SF4">
    <property type="entry name" value="PEPTIDYLPROLYL ISOMERASE DOMAIN AND WD REPEAT-CONTAINING PROTEIN 1"/>
    <property type="match status" value="1"/>
</dbReference>
<evidence type="ECO:0000256" key="2">
    <source>
        <dbReference type="ARBA" id="ARBA00023110"/>
    </source>
</evidence>
<keyword evidence="2 4" id="KW-0697">Rotamase</keyword>
<evidence type="ECO:0000256" key="3">
    <source>
        <dbReference type="ARBA" id="ARBA00023235"/>
    </source>
</evidence>
<feature type="chain" id="PRO_5041783102" description="Peptidyl-prolyl cis-trans isomerase" evidence="4">
    <location>
        <begin position="26"/>
        <end position="211"/>
    </location>
</feature>
<dbReference type="EC" id="5.2.1.8" evidence="4"/>
<dbReference type="SUPFAM" id="SSF50891">
    <property type="entry name" value="Cyclophilin-like"/>
    <property type="match status" value="1"/>
</dbReference>
<proteinExistence type="inferred from homology"/>
<dbReference type="GO" id="GO:0006457">
    <property type="term" value="P:protein folding"/>
    <property type="evidence" value="ECO:0007669"/>
    <property type="project" value="InterPro"/>
</dbReference>
<dbReference type="PROSITE" id="PS50072">
    <property type="entry name" value="CSA_PPIASE_2"/>
    <property type="match status" value="1"/>
</dbReference>
<evidence type="ECO:0000256" key="4">
    <source>
        <dbReference type="RuleBase" id="RU363019"/>
    </source>
</evidence>
<sequence>MKLKKLFRALALCTAGVLACAILTACGDKSDSSSQTSAADTDKKFVITLYANDAPITCENFEKLVKEKFYDGLTFHRVVDGFMAQGGDPNGDGTGGSKETIKGEFSANGVENSLSHTRGVVSMARASDMDSASSQFFICYSDDDTFLDGQYAAFGMVTEGMDVVDDFLKVERTTGSDNEQSKPVTPITIVKAEMIDDDADGNHRVQFTMNF</sequence>
<comment type="similarity">
    <text evidence="4">Belongs to the cyclophilin-type PPIase family.</text>
</comment>
<keyword evidence="7" id="KW-1185">Reference proteome</keyword>
<protein>
    <recommendedName>
        <fullName evidence="4">Peptidyl-prolyl cis-trans isomerase</fullName>
        <shortName evidence="4">PPIase</shortName>
        <ecNumber evidence="4">5.2.1.8</ecNumber>
    </recommendedName>
</protein>
<organism evidence="6 7">
    <name type="scientific">Hominimerdicola aceti</name>
    <dbReference type="NCBI Taxonomy" id="2981726"/>
    <lineage>
        <taxon>Bacteria</taxon>
        <taxon>Bacillati</taxon>
        <taxon>Bacillota</taxon>
        <taxon>Clostridia</taxon>
        <taxon>Eubacteriales</taxon>
        <taxon>Oscillospiraceae</taxon>
        <taxon>Hominimerdicola</taxon>
    </lineage>
</organism>
<evidence type="ECO:0000313" key="7">
    <source>
        <dbReference type="Proteomes" id="UP001208131"/>
    </source>
</evidence>
<feature type="signal peptide" evidence="4">
    <location>
        <begin position="1"/>
        <end position="25"/>
    </location>
</feature>
<dbReference type="InterPro" id="IPR029000">
    <property type="entry name" value="Cyclophilin-like_dom_sf"/>
</dbReference>
<keyword evidence="3 4" id="KW-0413">Isomerase</keyword>
<dbReference type="PANTHER" id="PTHR45625">
    <property type="entry name" value="PEPTIDYL-PROLYL CIS-TRANS ISOMERASE-RELATED"/>
    <property type="match status" value="1"/>
</dbReference>
<comment type="function">
    <text evidence="1 4">PPIases accelerate the folding of proteins. It catalyzes the cis-trans isomerization of proline imidic peptide bonds in oligopeptides.</text>
</comment>
<evidence type="ECO:0000259" key="5">
    <source>
        <dbReference type="PROSITE" id="PS50072"/>
    </source>
</evidence>
<evidence type="ECO:0000313" key="6">
    <source>
        <dbReference type="EMBL" id="MCU6706888.1"/>
    </source>
</evidence>
<dbReference type="Gene3D" id="2.40.100.10">
    <property type="entry name" value="Cyclophilin-like"/>
    <property type="match status" value="1"/>
</dbReference>
<dbReference type="EMBL" id="JAOQJZ010000018">
    <property type="protein sequence ID" value="MCU6706888.1"/>
    <property type="molecule type" value="Genomic_DNA"/>
</dbReference>
<dbReference type="InterPro" id="IPR020892">
    <property type="entry name" value="Cyclophilin-type_PPIase_CS"/>
</dbReference>
<comment type="catalytic activity">
    <reaction evidence="4">
        <text>[protein]-peptidylproline (omega=180) = [protein]-peptidylproline (omega=0)</text>
        <dbReference type="Rhea" id="RHEA:16237"/>
        <dbReference type="Rhea" id="RHEA-COMP:10747"/>
        <dbReference type="Rhea" id="RHEA-COMP:10748"/>
        <dbReference type="ChEBI" id="CHEBI:83833"/>
        <dbReference type="ChEBI" id="CHEBI:83834"/>
        <dbReference type="EC" id="5.2.1.8"/>
    </reaction>
</comment>
<dbReference type="Proteomes" id="UP001208131">
    <property type="component" value="Unassembled WGS sequence"/>
</dbReference>
<dbReference type="PROSITE" id="PS51257">
    <property type="entry name" value="PROKAR_LIPOPROTEIN"/>
    <property type="match status" value="1"/>
</dbReference>
<dbReference type="RefSeq" id="WP_267301940.1">
    <property type="nucleotide sequence ID" value="NZ_JAOQJZ010000018.1"/>
</dbReference>
<dbReference type="GO" id="GO:0003755">
    <property type="term" value="F:peptidyl-prolyl cis-trans isomerase activity"/>
    <property type="evidence" value="ECO:0007669"/>
    <property type="project" value="UniProtKB-UniRule"/>
</dbReference>
<dbReference type="InterPro" id="IPR044666">
    <property type="entry name" value="Cyclophilin_A-like"/>
</dbReference>
<feature type="domain" description="PPIase cyclophilin-type" evidence="5">
    <location>
        <begin position="44"/>
        <end position="194"/>
    </location>
</feature>
<comment type="caution">
    <text evidence="6">The sequence shown here is derived from an EMBL/GenBank/DDBJ whole genome shotgun (WGS) entry which is preliminary data.</text>
</comment>
<dbReference type="AlphaFoldDB" id="A0AAE3LIJ8"/>
<dbReference type="InterPro" id="IPR002130">
    <property type="entry name" value="Cyclophilin-type_PPIase_dom"/>
</dbReference>